<dbReference type="GeneID" id="37266608"/>
<gene>
    <name evidence="2" type="ORF">FA09DRAFT_126918</name>
</gene>
<sequence>MRSPLPRALAAHQATARERSLPTARMPSRRSSPFSTRISAACAGSTRRPRACARRLRTCDAATRRPHSRRSPTAHSRACVAASAAAAPRRLTVPLSRPVGKPVPVSAPADEATGSERAVAI</sequence>
<reference evidence="2 3" key="1">
    <citation type="journal article" date="2018" name="Mol. Biol. Evol.">
        <title>Broad Genomic Sampling Reveals a Smut Pathogenic Ancestry of the Fungal Clade Ustilaginomycotina.</title>
        <authorList>
            <person name="Kijpornyongpan T."/>
            <person name="Mondo S.J."/>
            <person name="Barry K."/>
            <person name="Sandor L."/>
            <person name="Lee J."/>
            <person name="Lipzen A."/>
            <person name="Pangilinan J."/>
            <person name="LaButti K."/>
            <person name="Hainaut M."/>
            <person name="Henrissat B."/>
            <person name="Grigoriev I.V."/>
            <person name="Spatafora J.W."/>
            <person name="Aime M.C."/>
        </authorList>
    </citation>
    <scope>NUCLEOTIDE SEQUENCE [LARGE SCALE GENOMIC DNA]</scope>
    <source>
        <strain evidence="2 3">MCA 4186</strain>
    </source>
</reference>
<evidence type="ECO:0000256" key="1">
    <source>
        <dbReference type="SAM" id="MobiDB-lite"/>
    </source>
</evidence>
<dbReference type="EMBL" id="KZ819302">
    <property type="protein sequence ID" value="PWN95826.1"/>
    <property type="molecule type" value="Genomic_DNA"/>
</dbReference>
<dbReference type="RefSeq" id="XP_025596105.1">
    <property type="nucleotide sequence ID" value="XM_025739062.1"/>
</dbReference>
<keyword evidence="3" id="KW-1185">Reference proteome</keyword>
<name>A0A316Z360_9BASI</name>
<feature type="region of interest" description="Disordered" evidence="1">
    <location>
        <begin position="1"/>
        <end position="121"/>
    </location>
</feature>
<dbReference type="AlphaFoldDB" id="A0A316Z360"/>
<feature type="compositionally biased region" description="Polar residues" evidence="1">
    <location>
        <begin position="29"/>
        <end position="38"/>
    </location>
</feature>
<proteinExistence type="predicted"/>
<evidence type="ECO:0000313" key="2">
    <source>
        <dbReference type="EMBL" id="PWN95826.1"/>
    </source>
</evidence>
<feature type="compositionally biased region" description="Low complexity" evidence="1">
    <location>
        <begin position="74"/>
        <end position="87"/>
    </location>
</feature>
<organism evidence="2 3">
    <name type="scientific">Tilletiopsis washingtonensis</name>
    <dbReference type="NCBI Taxonomy" id="58919"/>
    <lineage>
        <taxon>Eukaryota</taxon>
        <taxon>Fungi</taxon>
        <taxon>Dikarya</taxon>
        <taxon>Basidiomycota</taxon>
        <taxon>Ustilaginomycotina</taxon>
        <taxon>Exobasidiomycetes</taxon>
        <taxon>Entylomatales</taxon>
        <taxon>Entylomatales incertae sedis</taxon>
        <taxon>Tilletiopsis</taxon>
    </lineage>
</organism>
<dbReference type="Proteomes" id="UP000245946">
    <property type="component" value="Unassembled WGS sequence"/>
</dbReference>
<feature type="compositionally biased region" description="Basic residues" evidence="1">
    <location>
        <begin position="47"/>
        <end position="56"/>
    </location>
</feature>
<protein>
    <submittedName>
        <fullName evidence="2">Uncharacterized protein</fullName>
    </submittedName>
</protein>
<evidence type="ECO:0000313" key="3">
    <source>
        <dbReference type="Proteomes" id="UP000245946"/>
    </source>
</evidence>
<accession>A0A316Z360</accession>